<evidence type="ECO:0000313" key="2">
    <source>
        <dbReference type="EMBL" id="KEQ52107.1"/>
    </source>
</evidence>
<dbReference type="InterPro" id="IPR010985">
    <property type="entry name" value="Ribbon_hlx_hlx"/>
</dbReference>
<accession>A0A081RA84</accession>
<evidence type="ECO:0000256" key="1">
    <source>
        <dbReference type="SAM" id="MobiDB-lite"/>
    </source>
</evidence>
<dbReference type="OrthoDB" id="7508186at2"/>
<dbReference type="PATRIC" id="fig|46429.4.peg.3644"/>
<dbReference type="Proteomes" id="UP000028411">
    <property type="component" value="Unassembled WGS sequence"/>
</dbReference>
<evidence type="ECO:0008006" key="4">
    <source>
        <dbReference type="Google" id="ProtNLM"/>
    </source>
</evidence>
<evidence type="ECO:0000313" key="3">
    <source>
        <dbReference type="Proteomes" id="UP000028411"/>
    </source>
</evidence>
<dbReference type="EMBL" id="JFHR01000052">
    <property type="protein sequence ID" value="KEQ52107.1"/>
    <property type="molecule type" value="Genomic_DNA"/>
</dbReference>
<dbReference type="eggNOG" id="ENOG5032YZW">
    <property type="taxonomic scope" value="Bacteria"/>
</dbReference>
<dbReference type="SUPFAM" id="SSF47598">
    <property type="entry name" value="Ribbon-helix-helix"/>
    <property type="match status" value="1"/>
</dbReference>
<gene>
    <name evidence="2" type="ORF">BV95_03659</name>
</gene>
<proteinExistence type="predicted"/>
<protein>
    <recommendedName>
        <fullName evidence="4">Plasmid segregation centromere-binding protein ParG</fullName>
    </recommendedName>
</protein>
<dbReference type="AlphaFoldDB" id="A0A081RA84"/>
<reference evidence="2 3" key="1">
    <citation type="submission" date="2014-02" db="EMBL/GenBank/DDBJ databases">
        <title>Whole genome sequence of Sphingobium chlorophenolicum NBRC 16172.</title>
        <authorList>
            <person name="Gan H.M."/>
            <person name="Gan H.Y."/>
            <person name="Chew T.H."/>
            <person name="Savka M.A."/>
        </authorList>
    </citation>
    <scope>NUCLEOTIDE SEQUENCE [LARGE SCALE GENOMIC DNA]</scope>
    <source>
        <strain evidence="2 3">NBRC 16172</strain>
    </source>
</reference>
<dbReference type="RefSeq" id="WP_037455273.1">
    <property type="nucleotide sequence ID" value="NZ_JFHR01000052.1"/>
</dbReference>
<organism evidence="2 3">
    <name type="scientific">Sphingobium chlorophenolicum</name>
    <dbReference type="NCBI Taxonomy" id="46429"/>
    <lineage>
        <taxon>Bacteria</taxon>
        <taxon>Pseudomonadati</taxon>
        <taxon>Pseudomonadota</taxon>
        <taxon>Alphaproteobacteria</taxon>
        <taxon>Sphingomonadales</taxon>
        <taxon>Sphingomonadaceae</taxon>
        <taxon>Sphingobium</taxon>
    </lineage>
</organism>
<name>A0A081RA84_SPHCR</name>
<sequence length="84" mass="9402">MSERSPKRSFAARPADPEDWIKAPDRHAARGQAAEDYSARLTIDVTTDMRGRIKIAAFQRGQTVADMLRALFEREFPPPSGEGQ</sequence>
<comment type="caution">
    <text evidence="2">The sequence shown here is derived from an EMBL/GenBank/DDBJ whole genome shotgun (WGS) entry which is preliminary data.</text>
</comment>
<feature type="region of interest" description="Disordered" evidence="1">
    <location>
        <begin position="1"/>
        <end position="21"/>
    </location>
</feature>
<dbReference type="GO" id="GO:0006355">
    <property type="term" value="P:regulation of DNA-templated transcription"/>
    <property type="evidence" value="ECO:0007669"/>
    <property type="project" value="InterPro"/>
</dbReference>